<keyword evidence="2" id="KW-1185">Reference proteome</keyword>
<name>A0A0R1PKB0_9LACO</name>
<sequence>MTPAKNMSIPKLNNIFFVEWNDKKNPTPDSISSEKIIDLGNGGVNYLTIFPDSKENLITAIPRQSLGYSTAKTSNYDLELLDLKIPGLIKGIVEKAKEKSQNSDLFSKGQFYYYPQETCFKFGIIDSQENLRPLFEFSSTDLWKNIFSNSTKIKITVFS</sequence>
<organism evidence="1 2">
    <name type="scientific">Liquorilactobacillus uvarum DSM 19971</name>
    <dbReference type="NCBI Taxonomy" id="1423812"/>
    <lineage>
        <taxon>Bacteria</taxon>
        <taxon>Bacillati</taxon>
        <taxon>Bacillota</taxon>
        <taxon>Bacilli</taxon>
        <taxon>Lactobacillales</taxon>
        <taxon>Lactobacillaceae</taxon>
        <taxon>Liquorilactobacillus</taxon>
    </lineage>
</organism>
<dbReference type="PATRIC" id="fig|1423812.3.peg.2494"/>
<gene>
    <name evidence="1" type="ORF">FD20_GL002351</name>
</gene>
<accession>A0A0R1PKB0</accession>
<protein>
    <submittedName>
        <fullName evidence="1">Uncharacterized protein</fullName>
    </submittedName>
</protein>
<comment type="caution">
    <text evidence="1">The sequence shown here is derived from an EMBL/GenBank/DDBJ whole genome shotgun (WGS) entry which is preliminary data.</text>
</comment>
<dbReference type="EMBL" id="AZEG01000070">
    <property type="protein sequence ID" value="KRL32774.1"/>
    <property type="molecule type" value="Genomic_DNA"/>
</dbReference>
<dbReference type="STRING" id="1423812.FD20_GL002351"/>
<evidence type="ECO:0000313" key="1">
    <source>
        <dbReference type="EMBL" id="KRL32774.1"/>
    </source>
</evidence>
<evidence type="ECO:0000313" key="2">
    <source>
        <dbReference type="Proteomes" id="UP000051155"/>
    </source>
</evidence>
<reference evidence="1 2" key="1">
    <citation type="journal article" date="2015" name="Genome Announc.">
        <title>Expanding the biotechnology potential of lactobacilli through comparative genomics of 213 strains and associated genera.</title>
        <authorList>
            <person name="Sun Z."/>
            <person name="Harris H.M."/>
            <person name="McCann A."/>
            <person name="Guo C."/>
            <person name="Argimon S."/>
            <person name="Zhang W."/>
            <person name="Yang X."/>
            <person name="Jeffery I.B."/>
            <person name="Cooney J.C."/>
            <person name="Kagawa T.F."/>
            <person name="Liu W."/>
            <person name="Song Y."/>
            <person name="Salvetti E."/>
            <person name="Wrobel A."/>
            <person name="Rasinkangas P."/>
            <person name="Parkhill J."/>
            <person name="Rea M.C."/>
            <person name="O'Sullivan O."/>
            <person name="Ritari J."/>
            <person name="Douillard F.P."/>
            <person name="Paul Ross R."/>
            <person name="Yang R."/>
            <person name="Briner A.E."/>
            <person name="Felis G.E."/>
            <person name="de Vos W.M."/>
            <person name="Barrangou R."/>
            <person name="Klaenhammer T.R."/>
            <person name="Caufield P.W."/>
            <person name="Cui Y."/>
            <person name="Zhang H."/>
            <person name="O'Toole P.W."/>
        </authorList>
    </citation>
    <scope>NUCLEOTIDE SEQUENCE [LARGE SCALE GENOMIC DNA]</scope>
    <source>
        <strain evidence="1 2">DSM 19971</strain>
    </source>
</reference>
<proteinExistence type="predicted"/>
<dbReference type="Proteomes" id="UP000051155">
    <property type="component" value="Unassembled WGS sequence"/>
</dbReference>
<dbReference type="AlphaFoldDB" id="A0A0R1PKB0"/>